<dbReference type="EMBL" id="JGYX01000002">
    <property type="protein sequence ID" value="KFI61112.1"/>
    <property type="molecule type" value="Genomic_DNA"/>
</dbReference>
<proteinExistence type="predicted"/>
<protein>
    <submittedName>
        <fullName evidence="2">Uncharacterized protein</fullName>
    </submittedName>
</protein>
<gene>
    <name evidence="2" type="ORF">BIGA_3025</name>
</gene>
<organism evidence="2 3">
    <name type="scientific">Bifidobacterium pullorum subsp. gallinarum</name>
    <dbReference type="NCBI Taxonomy" id="78344"/>
    <lineage>
        <taxon>Bacteria</taxon>
        <taxon>Bacillati</taxon>
        <taxon>Actinomycetota</taxon>
        <taxon>Actinomycetes</taxon>
        <taxon>Bifidobacteriales</taxon>
        <taxon>Bifidobacteriaceae</taxon>
        <taxon>Bifidobacterium</taxon>
    </lineage>
</organism>
<evidence type="ECO:0000313" key="3">
    <source>
        <dbReference type="Proteomes" id="UP000029046"/>
    </source>
</evidence>
<keyword evidence="1" id="KW-0812">Transmembrane</keyword>
<keyword evidence="1" id="KW-1133">Transmembrane helix</keyword>
<feature type="transmembrane region" description="Helical" evidence="1">
    <location>
        <begin position="24"/>
        <end position="50"/>
    </location>
</feature>
<reference evidence="2 3" key="1">
    <citation type="submission" date="2014-03" db="EMBL/GenBank/DDBJ databases">
        <title>Genomics of Bifidobacteria.</title>
        <authorList>
            <person name="Ventura M."/>
            <person name="Milani C."/>
            <person name="Lugli G.A."/>
        </authorList>
    </citation>
    <scope>NUCLEOTIDE SEQUENCE [LARGE SCALE GENOMIC DNA]</scope>
    <source>
        <strain evidence="2 3">LMG 11586</strain>
    </source>
</reference>
<name>A0A087AQR2_9BIFI</name>
<comment type="caution">
    <text evidence="2">The sequence shown here is derived from an EMBL/GenBank/DDBJ whole genome shotgun (WGS) entry which is preliminary data.</text>
</comment>
<dbReference type="Proteomes" id="UP000029046">
    <property type="component" value="Unassembled WGS sequence"/>
</dbReference>
<accession>A0A087AQR2</accession>
<dbReference type="AlphaFoldDB" id="A0A087AQR2"/>
<keyword evidence="1" id="KW-0472">Membrane</keyword>
<evidence type="ECO:0000313" key="2">
    <source>
        <dbReference type="EMBL" id="KFI61112.1"/>
    </source>
</evidence>
<keyword evidence="3" id="KW-1185">Reference proteome</keyword>
<sequence>MSRIWSNSRSCTIALRLLVQLAGLIWPFCASALVLLRLLAQFFIVIRSFWRSSLVLLRHKGLGGDGLGVSLYYSAARGRSVPR</sequence>
<evidence type="ECO:0000256" key="1">
    <source>
        <dbReference type="SAM" id="Phobius"/>
    </source>
</evidence>